<dbReference type="RefSeq" id="WP_346228571.1">
    <property type="nucleotide sequence ID" value="NZ_JBDJAW010000025.1"/>
</dbReference>
<gene>
    <name evidence="2" type="ORF">AAH991_26250</name>
</gene>
<evidence type="ECO:0000313" key="3">
    <source>
        <dbReference type="Proteomes" id="UP001447516"/>
    </source>
</evidence>
<dbReference type="Pfam" id="PF00583">
    <property type="entry name" value="Acetyltransf_1"/>
    <property type="match status" value="1"/>
</dbReference>
<dbReference type="Proteomes" id="UP001447516">
    <property type="component" value="Unassembled WGS sequence"/>
</dbReference>
<protein>
    <submittedName>
        <fullName evidence="2">GNAT family N-acetyltransferase</fullName>
        <ecNumber evidence="2">2.3.1.-</ecNumber>
    </submittedName>
</protein>
<dbReference type="PROSITE" id="PS51186">
    <property type="entry name" value="GNAT"/>
    <property type="match status" value="1"/>
</dbReference>
<accession>A0ABV0AVA0</accession>
<dbReference type="GO" id="GO:0016746">
    <property type="term" value="F:acyltransferase activity"/>
    <property type="evidence" value="ECO:0007669"/>
    <property type="project" value="UniProtKB-KW"/>
</dbReference>
<organism evidence="2 3">
    <name type="scientific">Microbispora maris</name>
    <dbReference type="NCBI Taxonomy" id="3144104"/>
    <lineage>
        <taxon>Bacteria</taxon>
        <taxon>Bacillati</taxon>
        <taxon>Actinomycetota</taxon>
        <taxon>Actinomycetes</taxon>
        <taxon>Streptosporangiales</taxon>
        <taxon>Streptosporangiaceae</taxon>
        <taxon>Microbispora</taxon>
    </lineage>
</organism>
<evidence type="ECO:0000313" key="2">
    <source>
        <dbReference type="EMBL" id="MEN3538640.1"/>
    </source>
</evidence>
<dbReference type="EMBL" id="JBDJAW010000025">
    <property type="protein sequence ID" value="MEN3538640.1"/>
    <property type="molecule type" value="Genomic_DNA"/>
</dbReference>
<dbReference type="SUPFAM" id="SSF55729">
    <property type="entry name" value="Acyl-CoA N-acyltransferases (Nat)"/>
    <property type="match status" value="1"/>
</dbReference>
<sequence length="204" mass="22767">MRQDSTEPIPVDRLVVVPANRASWDDLRAILGTIDCHCQRYKIFTYQWGSVSAAERAARLREQTGCGTPAARSTSGLVAYLGDEPVGGCAVEPRTAYPQLTRTRVPWTGRQEDETDDSVWAVTCFVTRKGFRRRGVTYALARATIDFARDRGARALEAYPMITRPGAEITWGELHVGSRDVFLDAGFTEVSRPTLRRAVVRIDF</sequence>
<dbReference type="Gene3D" id="3.40.630.30">
    <property type="match status" value="1"/>
</dbReference>
<feature type="domain" description="N-acetyltransferase" evidence="1">
    <location>
        <begin position="14"/>
        <end position="204"/>
    </location>
</feature>
<dbReference type="InterPro" id="IPR000182">
    <property type="entry name" value="GNAT_dom"/>
</dbReference>
<reference evidence="2 3" key="1">
    <citation type="submission" date="2024-05" db="EMBL/GenBank/DDBJ databases">
        <title>Microbispora sp.ZYX-F-249.</title>
        <authorList>
            <person name="Xie H."/>
        </authorList>
    </citation>
    <scope>NUCLEOTIDE SEQUENCE [LARGE SCALE GENOMIC DNA]</scope>
    <source>
        <strain evidence="2 3">ZYX-F-249</strain>
    </source>
</reference>
<dbReference type="CDD" id="cd04301">
    <property type="entry name" value="NAT_SF"/>
    <property type="match status" value="1"/>
</dbReference>
<keyword evidence="2" id="KW-0808">Transferase</keyword>
<dbReference type="InterPro" id="IPR016181">
    <property type="entry name" value="Acyl_CoA_acyltransferase"/>
</dbReference>
<keyword evidence="3" id="KW-1185">Reference proteome</keyword>
<comment type="caution">
    <text evidence="2">The sequence shown here is derived from an EMBL/GenBank/DDBJ whole genome shotgun (WGS) entry which is preliminary data.</text>
</comment>
<keyword evidence="2" id="KW-0012">Acyltransferase</keyword>
<evidence type="ECO:0000259" key="1">
    <source>
        <dbReference type="PROSITE" id="PS51186"/>
    </source>
</evidence>
<proteinExistence type="predicted"/>
<name>A0ABV0AVA0_9ACTN</name>
<dbReference type="EC" id="2.3.1.-" evidence="2"/>